<dbReference type="PANTHER" id="PTHR35936:SF17">
    <property type="entry name" value="ARGININE-BINDING EXTRACELLULAR PROTEIN ARTP"/>
    <property type="match status" value="1"/>
</dbReference>
<sequence>MLIVKHLILTAFCVTLCQLAQAETKICERRYKVTVNNQAPSFVPDVQKGGKGLSFDLIKVIEARMGCTMTLNPVELPRAFEDFKSSRTDIFAFGTSDEEWSKPGRFIPLYKAARLLVVSNSVYDPKKSIQDYLKDPRIKFADQTGGRFFYLPAESESLEKQRRVIRSPRPEHLYDFLKDGRAQAMFSSAVFNKYFVDSKDMHNKVSFIRDPKNKIEIGIYVSKRRVTPTEFQELRKIIKDLQIEGAFRDIVSRYVYPEDLTYYEDL</sequence>
<dbReference type="AlphaFoldDB" id="A0A162H0A1"/>
<comment type="caution">
    <text evidence="2">The sequence shown here is derived from an EMBL/GenBank/DDBJ whole genome shotgun (WGS) entry which is preliminary data.</text>
</comment>
<dbReference type="Gene3D" id="3.40.190.10">
    <property type="entry name" value="Periplasmic binding protein-like II"/>
    <property type="match status" value="2"/>
</dbReference>
<dbReference type="PANTHER" id="PTHR35936">
    <property type="entry name" value="MEMBRANE-BOUND LYTIC MUREIN TRANSGLYCOSYLASE F"/>
    <property type="match status" value="1"/>
</dbReference>
<accession>A0A162H0A1</accession>
<gene>
    <name evidence="2" type="ORF">AZI87_09200</name>
</gene>
<dbReference type="SUPFAM" id="SSF53850">
    <property type="entry name" value="Periplasmic binding protein-like II"/>
    <property type="match status" value="1"/>
</dbReference>
<keyword evidence="1" id="KW-0732">Signal</keyword>
<name>A0A162H0A1_BDEBC</name>
<evidence type="ECO:0000313" key="3">
    <source>
        <dbReference type="Proteomes" id="UP000075799"/>
    </source>
</evidence>
<feature type="chain" id="PRO_5007834661" evidence="1">
    <location>
        <begin position="23"/>
        <end position="266"/>
    </location>
</feature>
<dbReference type="EMBL" id="LUKD01000001">
    <property type="protein sequence ID" value="KYG69356.1"/>
    <property type="molecule type" value="Genomic_DNA"/>
</dbReference>
<evidence type="ECO:0000313" key="2">
    <source>
        <dbReference type="EMBL" id="KYG69356.1"/>
    </source>
</evidence>
<feature type="signal peptide" evidence="1">
    <location>
        <begin position="1"/>
        <end position="22"/>
    </location>
</feature>
<reference evidence="2 3" key="1">
    <citation type="submission" date="2016-03" db="EMBL/GenBank/DDBJ databases">
        <authorList>
            <person name="Ploux O."/>
        </authorList>
    </citation>
    <scope>NUCLEOTIDE SEQUENCE [LARGE SCALE GENOMIC DNA]</scope>
    <source>
        <strain evidence="2 3">EC13</strain>
    </source>
</reference>
<evidence type="ECO:0000256" key="1">
    <source>
        <dbReference type="SAM" id="SignalP"/>
    </source>
</evidence>
<organism evidence="2 3">
    <name type="scientific">Bdellovibrio bacteriovorus</name>
    <dbReference type="NCBI Taxonomy" id="959"/>
    <lineage>
        <taxon>Bacteria</taxon>
        <taxon>Pseudomonadati</taxon>
        <taxon>Bdellovibrionota</taxon>
        <taxon>Bdellovibrionia</taxon>
        <taxon>Bdellovibrionales</taxon>
        <taxon>Pseudobdellovibrionaceae</taxon>
        <taxon>Bdellovibrio</taxon>
    </lineage>
</organism>
<proteinExistence type="predicted"/>
<dbReference type="OrthoDB" id="5290345at2"/>
<protein>
    <submittedName>
        <fullName evidence="2">Uncharacterized protein</fullName>
    </submittedName>
</protein>
<dbReference type="Proteomes" id="UP000075799">
    <property type="component" value="Unassembled WGS sequence"/>
</dbReference>